<keyword evidence="3" id="KW-1185">Reference proteome</keyword>
<keyword evidence="1" id="KW-0472">Membrane</keyword>
<evidence type="ECO:0000256" key="1">
    <source>
        <dbReference type="SAM" id="Phobius"/>
    </source>
</evidence>
<dbReference type="PATRIC" id="fig|1177154.3.peg.3067"/>
<keyword evidence="1" id="KW-1133">Transmembrane helix</keyword>
<evidence type="ECO:0000313" key="3">
    <source>
        <dbReference type="Proteomes" id="UP000029444"/>
    </source>
</evidence>
<proteinExistence type="predicted"/>
<protein>
    <submittedName>
        <fullName evidence="2">Uncharacterized protein</fullName>
    </submittedName>
</protein>
<gene>
    <name evidence="2" type="ORF">Y5S_03026</name>
</gene>
<organism evidence="2 3">
    <name type="scientific">Alcanivorax nanhaiticus</name>
    <dbReference type="NCBI Taxonomy" id="1177154"/>
    <lineage>
        <taxon>Bacteria</taxon>
        <taxon>Pseudomonadati</taxon>
        <taxon>Pseudomonadota</taxon>
        <taxon>Gammaproteobacteria</taxon>
        <taxon>Oceanospirillales</taxon>
        <taxon>Alcanivoracaceae</taxon>
        <taxon>Alcanivorax</taxon>
    </lineage>
</organism>
<sequence length="81" mass="8819">MQWALTGVLLITVPFGLSMLGSGIAALKGTRLDAGAADPCYVFGVDISGLLYNLFMCYWLVIFSAPIAMGCWIWAAIQAWW</sequence>
<dbReference type="Proteomes" id="UP000029444">
    <property type="component" value="Unassembled WGS sequence"/>
</dbReference>
<keyword evidence="1" id="KW-0812">Transmembrane</keyword>
<comment type="caution">
    <text evidence="2">The sequence shown here is derived from an EMBL/GenBank/DDBJ whole genome shotgun (WGS) entry which is preliminary data.</text>
</comment>
<reference evidence="2 3" key="1">
    <citation type="submission" date="2012-09" db="EMBL/GenBank/DDBJ databases">
        <title>Genome Sequence of alkane-degrading Bacterium Alcanivorax sp. 19-m-6.</title>
        <authorList>
            <person name="Lai Q."/>
            <person name="Shao Z."/>
        </authorList>
    </citation>
    <scope>NUCLEOTIDE SEQUENCE [LARGE SCALE GENOMIC DNA]</scope>
    <source>
        <strain evidence="2 3">19-m-6</strain>
    </source>
</reference>
<accession>A0A095SHJ0</accession>
<evidence type="ECO:0000313" key="2">
    <source>
        <dbReference type="EMBL" id="KGD63819.1"/>
    </source>
</evidence>
<name>A0A095SHJ0_9GAMM</name>
<feature type="transmembrane region" description="Helical" evidence="1">
    <location>
        <begin position="50"/>
        <end position="77"/>
    </location>
</feature>
<dbReference type="EMBL" id="ARXV01000014">
    <property type="protein sequence ID" value="KGD63819.1"/>
    <property type="molecule type" value="Genomic_DNA"/>
</dbReference>
<dbReference type="AlphaFoldDB" id="A0A095SHJ0"/>